<dbReference type="SUPFAM" id="SSF50729">
    <property type="entry name" value="PH domain-like"/>
    <property type="match status" value="1"/>
</dbReference>
<feature type="compositionally biased region" description="Acidic residues" evidence="1">
    <location>
        <begin position="157"/>
        <end position="172"/>
    </location>
</feature>
<keyword evidence="4" id="KW-1185">Reference proteome</keyword>
<feature type="region of interest" description="Disordered" evidence="1">
    <location>
        <begin position="85"/>
        <end position="183"/>
    </location>
</feature>
<feature type="domain" description="PH" evidence="2">
    <location>
        <begin position="1"/>
        <end position="88"/>
    </location>
</feature>
<feature type="compositionally biased region" description="Polar residues" evidence="1">
    <location>
        <begin position="99"/>
        <end position="114"/>
    </location>
</feature>
<evidence type="ECO:0000256" key="1">
    <source>
        <dbReference type="SAM" id="MobiDB-lite"/>
    </source>
</evidence>
<dbReference type="FunFam" id="2.30.29.30:FF:000558">
    <property type="entry name" value="TBC (Tre-2/Bub2/Cdc16) domain family"/>
    <property type="match status" value="1"/>
</dbReference>
<protein>
    <submittedName>
        <fullName evidence="3">PH domain-containing protein</fullName>
    </submittedName>
</protein>
<accession>A0A8R1IND1</accession>
<name>A0A8R1IND1_CAEJA</name>
<evidence type="ECO:0000313" key="3">
    <source>
        <dbReference type="EnsemblMetazoa" id="CJA36489b.1"/>
    </source>
</evidence>
<dbReference type="AlphaFoldDB" id="A0A8R1IND1"/>
<feature type="compositionally biased region" description="Low complexity" evidence="1">
    <location>
        <begin position="147"/>
        <end position="156"/>
    </location>
</feature>
<reference evidence="4" key="1">
    <citation type="submission" date="2010-08" db="EMBL/GenBank/DDBJ databases">
        <authorList>
            <consortium name="Caenorhabditis japonica Sequencing Consortium"/>
            <person name="Wilson R.K."/>
        </authorList>
    </citation>
    <scope>NUCLEOTIDE SEQUENCE [LARGE SCALE GENOMIC DNA]</scope>
    <source>
        <strain evidence="4">DF5081</strain>
    </source>
</reference>
<dbReference type="CDD" id="cd01265">
    <property type="entry name" value="PH_TBC1D2A"/>
    <property type="match status" value="1"/>
</dbReference>
<dbReference type="Gene3D" id="2.30.29.30">
    <property type="entry name" value="Pleckstrin-homology domain (PH domain)/Phosphotyrosine-binding domain (PTB)"/>
    <property type="match status" value="1"/>
</dbReference>
<organism evidence="3 4">
    <name type="scientific">Caenorhabditis japonica</name>
    <dbReference type="NCBI Taxonomy" id="281687"/>
    <lineage>
        <taxon>Eukaryota</taxon>
        <taxon>Metazoa</taxon>
        <taxon>Ecdysozoa</taxon>
        <taxon>Nematoda</taxon>
        <taxon>Chromadorea</taxon>
        <taxon>Rhabditida</taxon>
        <taxon>Rhabditina</taxon>
        <taxon>Rhabditomorpha</taxon>
        <taxon>Rhabditoidea</taxon>
        <taxon>Rhabditidae</taxon>
        <taxon>Peloderinae</taxon>
        <taxon>Caenorhabditis</taxon>
    </lineage>
</organism>
<feature type="compositionally biased region" description="Basic residues" evidence="1">
    <location>
        <begin position="86"/>
        <end position="95"/>
    </location>
</feature>
<feature type="compositionally biased region" description="Basic and acidic residues" evidence="1">
    <location>
        <begin position="173"/>
        <end position="183"/>
    </location>
</feature>
<dbReference type="InterPro" id="IPR001849">
    <property type="entry name" value="PH_domain"/>
</dbReference>
<dbReference type="EnsemblMetazoa" id="CJA36489b.1">
    <property type="protein sequence ID" value="CJA36489b.1"/>
    <property type="gene ID" value="WBGene00212336"/>
</dbReference>
<dbReference type="InterPro" id="IPR011993">
    <property type="entry name" value="PH-like_dom_sf"/>
</dbReference>
<evidence type="ECO:0000259" key="2">
    <source>
        <dbReference type="PROSITE" id="PS50003"/>
    </source>
</evidence>
<evidence type="ECO:0000313" key="4">
    <source>
        <dbReference type="Proteomes" id="UP000005237"/>
    </source>
</evidence>
<dbReference type="SMART" id="SM00233">
    <property type="entry name" value="PH"/>
    <property type="match status" value="1"/>
</dbReference>
<dbReference type="PROSITE" id="PS50003">
    <property type="entry name" value="PH_DOMAIN"/>
    <property type="match status" value="1"/>
</dbReference>
<reference evidence="3" key="2">
    <citation type="submission" date="2022-06" db="UniProtKB">
        <authorList>
            <consortium name="EnsemblMetazoa"/>
        </authorList>
    </citation>
    <scope>IDENTIFICATION</scope>
    <source>
        <strain evidence="3">DF5081</strain>
    </source>
</reference>
<proteinExistence type="predicted"/>
<dbReference type="Proteomes" id="UP000005237">
    <property type="component" value="Unassembled WGS sequence"/>
</dbReference>
<dbReference type="Pfam" id="PF00169">
    <property type="entry name" value="PH"/>
    <property type="match status" value="1"/>
</dbReference>
<sequence length="183" mass="20794">VEVRSIGLVTRRRYWFALCDTTPYLYWYKESDDVKCIGRVSLSGAAFTYDPREKGRFEIHSNNEVIVLESASDKQRNEWMKALQSTRKRSWKTAKSKSDSNLDISSLTGRNSSAVFEDASSSPSPVPPPRSPKPKKRTAVPPEVDAEIQNVENVVVESEDVIEVPTETEETDEKTQKKMIDQH</sequence>